<evidence type="ECO:0000256" key="1">
    <source>
        <dbReference type="SAM" id="MobiDB-lite"/>
    </source>
</evidence>
<accession>A0A7J6MT74</accession>
<name>A0A7J6MT74_PERCH</name>
<sequence length="222" mass="23311">MSKPRPHVFDSTGSSHSANFECSSSSGHSSGKAAIAVENVAGSIAATYTAAKDAVGSLYRSVSSPIKEFDLTALMESKLSFPSSFHGAGDGQLLEVEIDRIECVTPHGSRRRAGSIELPNTILVNAALEDSERVVDSMGSLSAGFTSRGTKNRSLSGSSTIITTASLIDQGEGRTQLTLGAGGSRLLQRRTKRFHTVAEGVSSKTRTAAATVRAEPRELLKL</sequence>
<gene>
    <name evidence="2" type="ORF">FOL47_008774</name>
</gene>
<organism evidence="2 3">
    <name type="scientific">Perkinsus chesapeaki</name>
    <name type="common">Clam parasite</name>
    <name type="synonym">Perkinsus andrewsi</name>
    <dbReference type="NCBI Taxonomy" id="330153"/>
    <lineage>
        <taxon>Eukaryota</taxon>
        <taxon>Sar</taxon>
        <taxon>Alveolata</taxon>
        <taxon>Perkinsozoa</taxon>
        <taxon>Perkinsea</taxon>
        <taxon>Perkinsida</taxon>
        <taxon>Perkinsidae</taxon>
        <taxon>Perkinsus</taxon>
    </lineage>
</organism>
<evidence type="ECO:0000313" key="2">
    <source>
        <dbReference type="EMBL" id="KAF4674724.1"/>
    </source>
</evidence>
<comment type="caution">
    <text evidence="2">The sequence shown here is derived from an EMBL/GenBank/DDBJ whole genome shotgun (WGS) entry which is preliminary data.</text>
</comment>
<keyword evidence="3" id="KW-1185">Reference proteome</keyword>
<feature type="region of interest" description="Disordered" evidence="1">
    <location>
        <begin position="1"/>
        <end position="23"/>
    </location>
</feature>
<reference evidence="2 3" key="1">
    <citation type="submission" date="2020-04" db="EMBL/GenBank/DDBJ databases">
        <title>Perkinsus chesapeaki whole genome sequence.</title>
        <authorList>
            <person name="Bogema D.R."/>
        </authorList>
    </citation>
    <scope>NUCLEOTIDE SEQUENCE [LARGE SCALE GENOMIC DNA]</scope>
    <source>
        <strain evidence="2">ATCC PRA-425</strain>
    </source>
</reference>
<feature type="compositionally biased region" description="Polar residues" evidence="1">
    <location>
        <begin position="11"/>
        <end position="22"/>
    </location>
</feature>
<dbReference type="Proteomes" id="UP000591131">
    <property type="component" value="Unassembled WGS sequence"/>
</dbReference>
<proteinExistence type="predicted"/>
<evidence type="ECO:0000313" key="3">
    <source>
        <dbReference type="Proteomes" id="UP000591131"/>
    </source>
</evidence>
<dbReference type="AlphaFoldDB" id="A0A7J6MT74"/>
<protein>
    <submittedName>
        <fullName evidence="2">Uncharacterized protein</fullName>
    </submittedName>
</protein>
<dbReference type="EMBL" id="JAAPAO010000058">
    <property type="protein sequence ID" value="KAF4674724.1"/>
    <property type="molecule type" value="Genomic_DNA"/>
</dbReference>
<dbReference type="OrthoDB" id="447116at2759"/>